<keyword evidence="3" id="KW-1185">Reference proteome</keyword>
<evidence type="ECO:0000256" key="1">
    <source>
        <dbReference type="SAM" id="SignalP"/>
    </source>
</evidence>
<organism evidence="2 3">
    <name type="scientific">Neolentinus lepideus HHB14362 ss-1</name>
    <dbReference type="NCBI Taxonomy" id="1314782"/>
    <lineage>
        <taxon>Eukaryota</taxon>
        <taxon>Fungi</taxon>
        <taxon>Dikarya</taxon>
        <taxon>Basidiomycota</taxon>
        <taxon>Agaricomycotina</taxon>
        <taxon>Agaricomycetes</taxon>
        <taxon>Gloeophyllales</taxon>
        <taxon>Gloeophyllaceae</taxon>
        <taxon>Neolentinus</taxon>
    </lineage>
</organism>
<evidence type="ECO:0000313" key="3">
    <source>
        <dbReference type="Proteomes" id="UP000076761"/>
    </source>
</evidence>
<accession>A0A165PRX6</accession>
<keyword evidence="1" id="KW-0732">Signal</keyword>
<evidence type="ECO:0000313" key="2">
    <source>
        <dbReference type="EMBL" id="KZT21409.1"/>
    </source>
</evidence>
<evidence type="ECO:0008006" key="4">
    <source>
        <dbReference type="Google" id="ProtNLM"/>
    </source>
</evidence>
<dbReference type="Proteomes" id="UP000076761">
    <property type="component" value="Unassembled WGS sequence"/>
</dbReference>
<protein>
    <recommendedName>
        <fullName evidence="4">Secreted protein</fullName>
    </recommendedName>
</protein>
<dbReference type="InParanoid" id="A0A165PRX6"/>
<feature type="non-terminal residue" evidence="2">
    <location>
        <position position="75"/>
    </location>
</feature>
<feature type="signal peptide" evidence="1">
    <location>
        <begin position="1"/>
        <end position="21"/>
    </location>
</feature>
<gene>
    <name evidence="2" type="ORF">NEOLEDRAFT_1099351</name>
</gene>
<dbReference type="AlphaFoldDB" id="A0A165PRX6"/>
<proteinExistence type="predicted"/>
<feature type="chain" id="PRO_5007864269" description="Secreted protein" evidence="1">
    <location>
        <begin position="22"/>
        <end position="75"/>
    </location>
</feature>
<reference evidence="2 3" key="1">
    <citation type="journal article" date="2016" name="Mol. Biol. Evol.">
        <title>Comparative Genomics of Early-Diverging Mushroom-Forming Fungi Provides Insights into the Origins of Lignocellulose Decay Capabilities.</title>
        <authorList>
            <person name="Nagy L.G."/>
            <person name="Riley R."/>
            <person name="Tritt A."/>
            <person name="Adam C."/>
            <person name="Daum C."/>
            <person name="Floudas D."/>
            <person name="Sun H."/>
            <person name="Yadav J.S."/>
            <person name="Pangilinan J."/>
            <person name="Larsson K.H."/>
            <person name="Matsuura K."/>
            <person name="Barry K."/>
            <person name="Labutti K."/>
            <person name="Kuo R."/>
            <person name="Ohm R.A."/>
            <person name="Bhattacharya S.S."/>
            <person name="Shirouzu T."/>
            <person name="Yoshinaga Y."/>
            <person name="Martin F.M."/>
            <person name="Grigoriev I.V."/>
            <person name="Hibbett D.S."/>
        </authorList>
    </citation>
    <scope>NUCLEOTIDE SEQUENCE [LARGE SCALE GENOMIC DNA]</scope>
    <source>
        <strain evidence="2 3">HHB14362 ss-1</strain>
    </source>
</reference>
<sequence length="75" mass="8633">MPWYFSFVICCLVSFCTWTCTHYIYCTSTSNNHRAVLLSRTGLSCRGCILHDPLKALSFTIYIQLLVHLMLRDPG</sequence>
<dbReference type="EMBL" id="KV425607">
    <property type="protein sequence ID" value="KZT21409.1"/>
    <property type="molecule type" value="Genomic_DNA"/>
</dbReference>
<name>A0A165PRX6_9AGAM</name>